<dbReference type="PANTHER" id="PTHR33798">
    <property type="entry name" value="FLAVOPROTEIN OXYGENASE"/>
    <property type="match status" value="1"/>
</dbReference>
<evidence type="ECO:0000256" key="2">
    <source>
        <dbReference type="ARBA" id="ARBA00022630"/>
    </source>
</evidence>
<gene>
    <name evidence="6" type="ORF">CPJ18_05815</name>
</gene>
<evidence type="ECO:0000256" key="4">
    <source>
        <dbReference type="ARBA" id="ARBA00038054"/>
    </source>
</evidence>
<proteinExistence type="inferred from homology"/>
<accession>A0AAE5VQ73</accession>
<evidence type="ECO:0000313" key="6">
    <source>
        <dbReference type="EMBL" id="POO52778.1"/>
    </source>
</evidence>
<dbReference type="SMART" id="SM00903">
    <property type="entry name" value="Flavin_Reduct"/>
    <property type="match status" value="1"/>
</dbReference>
<evidence type="ECO:0000313" key="7">
    <source>
        <dbReference type="Proteomes" id="UP000237447"/>
    </source>
</evidence>
<evidence type="ECO:0000256" key="1">
    <source>
        <dbReference type="ARBA" id="ARBA00001917"/>
    </source>
</evidence>
<comment type="similarity">
    <text evidence="4">Belongs to the flavoredoxin family.</text>
</comment>
<evidence type="ECO:0000256" key="3">
    <source>
        <dbReference type="ARBA" id="ARBA00022643"/>
    </source>
</evidence>
<dbReference type="GO" id="GO:0016646">
    <property type="term" value="F:oxidoreductase activity, acting on the CH-NH group of donors, NAD or NADP as acceptor"/>
    <property type="evidence" value="ECO:0007669"/>
    <property type="project" value="UniProtKB-ARBA"/>
</dbReference>
<dbReference type="Pfam" id="PF01613">
    <property type="entry name" value="Flavin_Reduct"/>
    <property type="match status" value="1"/>
</dbReference>
<dbReference type="InterPro" id="IPR002563">
    <property type="entry name" value="Flavin_Rdtase-like_dom"/>
</dbReference>
<dbReference type="PANTHER" id="PTHR33798:SF5">
    <property type="entry name" value="FLAVIN REDUCTASE LIKE DOMAIN-CONTAINING PROTEIN"/>
    <property type="match status" value="1"/>
</dbReference>
<evidence type="ECO:0000259" key="5">
    <source>
        <dbReference type="SMART" id="SM00903"/>
    </source>
</evidence>
<keyword evidence="3" id="KW-0288">FMN</keyword>
<comment type="cofactor">
    <cofactor evidence="1">
        <name>FMN</name>
        <dbReference type="ChEBI" id="CHEBI:58210"/>
    </cofactor>
</comment>
<dbReference type="GO" id="GO:0010181">
    <property type="term" value="F:FMN binding"/>
    <property type="evidence" value="ECO:0007669"/>
    <property type="project" value="InterPro"/>
</dbReference>
<organism evidence="6 7">
    <name type="scientific">Agrobacterium rosae</name>
    <dbReference type="NCBI Taxonomy" id="1972867"/>
    <lineage>
        <taxon>Bacteria</taxon>
        <taxon>Pseudomonadati</taxon>
        <taxon>Pseudomonadota</taxon>
        <taxon>Alphaproteobacteria</taxon>
        <taxon>Hyphomicrobiales</taxon>
        <taxon>Rhizobiaceae</taxon>
        <taxon>Rhizobium/Agrobacterium group</taxon>
        <taxon>Agrobacterium</taxon>
    </lineage>
</organism>
<keyword evidence="2" id="KW-0285">Flavoprotein</keyword>
<dbReference type="EMBL" id="NXEJ01000003">
    <property type="protein sequence ID" value="POO52778.1"/>
    <property type="molecule type" value="Genomic_DNA"/>
</dbReference>
<reference evidence="6 7" key="1">
    <citation type="journal article" date="2018" name="Syst. Appl. Microbiol.">
        <title>Agrobacterium rosae sp. nov., isolated from galls on different agricultural crops.</title>
        <authorList>
            <person name="Kuzmanovic N."/>
            <person name="Pulawska J."/>
            <person name="Smalla K."/>
            <person name="Nesme X."/>
        </authorList>
    </citation>
    <scope>NUCLEOTIDE SEQUENCE [LARGE SCALE GENOMIC DNA]</scope>
    <source>
        <strain evidence="6 7">NCPPB 1650</strain>
    </source>
</reference>
<feature type="domain" description="Flavin reductase like" evidence="5">
    <location>
        <begin position="34"/>
        <end position="192"/>
    </location>
</feature>
<dbReference type="Proteomes" id="UP000237447">
    <property type="component" value="Unassembled WGS sequence"/>
</dbReference>
<protein>
    <submittedName>
        <fullName evidence="6">Flavin reductase</fullName>
    </submittedName>
</protein>
<dbReference type="Gene3D" id="2.30.110.10">
    <property type="entry name" value="Electron Transport, Fmn-binding Protein, Chain A"/>
    <property type="match status" value="1"/>
</dbReference>
<name>A0AAE5VQ73_9HYPH</name>
<comment type="caution">
    <text evidence="6">The sequence shown here is derived from an EMBL/GenBank/DDBJ whole genome shotgun (WGS) entry which is preliminary data.</text>
</comment>
<dbReference type="AlphaFoldDB" id="A0AAE5VQ73"/>
<dbReference type="InterPro" id="IPR012349">
    <property type="entry name" value="Split_barrel_FMN-bd"/>
</dbReference>
<dbReference type="SUPFAM" id="SSF50475">
    <property type="entry name" value="FMN-binding split barrel"/>
    <property type="match status" value="1"/>
</dbReference>
<sequence>MKPTVSLPRPDMTEHTHFDFAKLSERERYKILIGTVIPRPIALVTTVSKDGTPNAGPFSFFNVLTHDPAIVAIGVENYSDMRFKDTARNIRETGEFTVHICDNALVDQMEICAIKFGPEVDEMEEAGLATVPGQMVCSPRILSAPAALECRRHTTLQVGPAREIILGEVVGVFVRSDAVNAANLHIDQQLMDAVGRMGGHTYTRTRDQFDIKTLTPQEWESRTADEKVAAE</sequence>